<reference evidence="3 4" key="1">
    <citation type="submission" date="2024-06" db="EMBL/GenBank/DDBJ databases">
        <title>Sorghum-associated microbial communities from plants grown in Nebraska, USA.</title>
        <authorList>
            <person name="Schachtman D."/>
        </authorList>
    </citation>
    <scope>NUCLEOTIDE SEQUENCE [LARGE SCALE GENOMIC DNA]</scope>
    <source>
        <strain evidence="3 4">3552</strain>
    </source>
</reference>
<comment type="caution">
    <text evidence="3">The sequence shown here is derived from an EMBL/GenBank/DDBJ whole genome shotgun (WGS) entry which is preliminary data.</text>
</comment>
<feature type="signal peptide" evidence="1">
    <location>
        <begin position="1"/>
        <end position="22"/>
    </location>
</feature>
<dbReference type="Pfam" id="PF09084">
    <property type="entry name" value="NMT1"/>
    <property type="match status" value="1"/>
</dbReference>
<dbReference type="GeneID" id="92751184"/>
<organism evidence="3 4">
    <name type="scientific">Arthrobacter bambusae</name>
    <dbReference type="NCBI Taxonomy" id="1338426"/>
    <lineage>
        <taxon>Bacteria</taxon>
        <taxon>Bacillati</taxon>
        <taxon>Actinomycetota</taxon>
        <taxon>Actinomycetes</taxon>
        <taxon>Micrococcales</taxon>
        <taxon>Micrococcaceae</taxon>
        <taxon>Arthrobacter</taxon>
    </lineage>
</organism>
<dbReference type="PANTHER" id="PTHR30024">
    <property type="entry name" value="ALIPHATIC SULFONATES-BINDING PROTEIN-RELATED"/>
    <property type="match status" value="1"/>
</dbReference>
<keyword evidence="1" id="KW-0732">Signal</keyword>
<dbReference type="PANTHER" id="PTHR30024:SF42">
    <property type="entry name" value="ALIPHATIC SULFONATES-BINDING PROTEIN-RELATED"/>
    <property type="match status" value="1"/>
</dbReference>
<dbReference type="EMBL" id="JBEPSN010000001">
    <property type="protein sequence ID" value="MET4538449.1"/>
    <property type="molecule type" value="Genomic_DNA"/>
</dbReference>
<dbReference type="RefSeq" id="WP_354225871.1">
    <property type="nucleotide sequence ID" value="NZ_JBEPSN010000001.1"/>
</dbReference>
<keyword evidence="4" id="KW-1185">Reference proteome</keyword>
<feature type="domain" description="SsuA/THI5-like" evidence="2">
    <location>
        <begin position="68"/>
        <end position="260"/>
    </location>
</feature>
<accession>A0ABV2P122</accession>
<dbReference type="SUPFAM" id="SSF53850">
    <property type="entry name" value="Periplasmic binding protein-like II"/>
    <property type="match status" value="1"/>
</dbReference>
<feature type="chain" id="PRO_5045099901" evidence="1">
    <location>
        <begin position="23"/>
        <end position="359"/>
    </location>
</feature>
<protein>
    <submittedName>
        <fullName evidence="3">ABC-type nitrate/sulfonate/bicarbonate transport system substrate-binding protein</fullName>
    </submittedName>
</protein>
<evidence type="ECO:0000313" key="3">
    <source>
        <dbReference type="EMBL" id="MET4538449.1"/>
    </source>
</evidence>
<name>A0ABV2P122_9MICC</name>
<sequence>MKKRSMLPAVLGAIAATALVLAGCSSGPSGEAKPDPAQLRVGLFSPDVTFSAFYASIGSEGALTKVLKERNIELKIETIPSGSNLVAALASGSVDAAIVPGTSVLGVASQGGQIVPLMNMFDGPSQQVIGNTASKLGGPGDIKVFDKKRWAFTRVGSISEISAKLTAESAGLKWNEQERLPLGSGSETQAVLESGRADVLSTSPNNSATAVASGAAYLVANPQEDESLRIAKQLNAVFASSPSFVSAHPDLTQEIVTALVKELSVLSTAKSASESLAPMTDEFKNAVGKSWDLQWDYSKSGFSRATGGFSKDELEQTVVGAKLVAVVKEDFTPPAELFSNSFVAKAYEKLSLKAPSGIS</sequence>
<evidence type="ECO:0000256" key="1">
    <source>
        <dbReference type="SAM" id="SignalP"/>
    </source>
</evidence>
<dbReference type="InterPro" id="IPR015168">
    <property type="entry name" value="SsuA/THI5"/>
</dbReference>
<evidence type="ECO:0000313" key="4">
    <source>
        <dbReference type="Proteomes" id="UP001549307"/>
    </source>
</evidence>
<proteinExistence type="predicted"/>
<evidence type="ECO:0000259" key="2">
    <source>
        <dbReference type="Pfam" id="PF09084"/>
    </source>
</evidence>
<dbReference type="Gene3D" id="3.40.190.10">
    <property type="entry name" value="Periplasmic binding protein-like II"/>
    <property type="match status" value="2"/>
</dbReference>
<gene>
    <name evidence="3" type="ORF">ABIE37_000204</name>
</gene>
<dbReference type="Proteomes" id="UP001549307">
    <property type="component" value="Unassembled WGS sequence"/>
</dbReference>
<dbReference type="PROSITE" id="PS51257">
    <property type="entry name" value="PROKAR_LIPOPROTEIN"/>
    <property type="match status" value="1"/>
</dbReference>